<reference evidence="2 3" key="1">
    <citation type="submission" date="2019-05" db="EMBL/GenBank/DDBJ databases">
        <title>Another draft genome of Portunus trituberculatus and its Hox gene families provides insights of decapod evolution.</title>
        <authorList>
            <person name="Jeong J.-H."/>
            <person name="Song I."/>
            <person name="Kim S."/>
            <person name="Choi T."/>
            <person name="Kim D."/>
            <person name="Ryu S."/>
            <person name="Kim W."/>
        </authorList>
    </citation>
    <scope>NUCLEOTIDE SEQUENCE [LARGE SCALE GENOMIC DNA]</scope>
    <source>
        <tissue evidence="2">Muscle</tissue>
    </source>
</reference>
<name>A0A5B7CLF8_PORTR</name>
<sequence length="104" mass="11936">MVPESKDEMEEREQEQSGEWEQPFRNADPHVPLAVTYVLWLGLPNNDLEYTRPVSPPLPSTTNTANYYHDHHHHHHNHPSSPANLSGARPLASHYQKLKENLAV</sequence>
<proteinExistence type="predicted"/>
<feature type="region of interest" description="Disordered" evidence="1">
    <location>
        <begin position="1"/>
        <end position="26"/>
    </location>
</feature>
<accession>A0A5B7CLF8</accession>
<evidence type="ECO:0000313" key="2">
    <source>
        <dbReference type="EMBL" id="MPC10250.1"/>
    </source>
</evidence>
<evidence type="ECO:0000313" key="3">
    <source>
        <dbReference type="Proteomes" id="UP000324222"/>
    </source>
</evidence>
<keyword evidence="3" id="KW-1185">Reference proteome</keyword>
<feature type="region of interest" description="Disordered" evidence="1">
    <location>
        <begin position="51"/>
        <end position="104"/>
    </location>
</feature>
<feature type="compositionally biased region" description="Acidic residues" evidence="1">
    <location>
        <begin position="7"/>
        <end position="18"/>
    </location>
</feature>
<evidence type="ECO:0000256" key="1">
    <source>
        <dbReference type="SAM" id="MobiDB-lite"/>
    </source>
</evidence>
<dbReference type="Proteomes" id="UP000324222">
    <property type="component" value="Unassembled WGS sequence"/>
</dbReference>
<dbReference type="EMBL" id="VSRR010000107">
    <property type="protein sequence ID" value="MPC10250.1"/>
    <property type="molecule type" value="Genomic_DNA"/>
</dbReference>
<dbReference type="AlphaFoldDB" id="A0A5B7CLF8"/>
<protein>
    <submittedName>
        <fullName evidence="2">Uncharacterized protein</fullName>
    </submittedName>
</protein>
<organism evidence="2 3">
    <name type="scientific">Portunus trituberculatus</name>
    <name type="common">Swimming crab</name>
    <name type="synonym">Neptunus trituberculatus</name>
    <dbReference type="NCBI Taxonomy" id="210409"/>
    <lineage>
        <taxon>Eukaryota</taxon>
        <taxon>Metazoa</taxon>
        <taxon>Ecdysozoa</taxon>
        <taxon>Arthropoda</taxon>
        <taxon>Crustacea</taxon>
        <taxon>Multicrustacea</taxon>
        <taxon>Malacostraca</taxon>
        <taxon>Eumalacostraca</taxon>
        <taxon>Eucarida</taxon>
        <taxon>Decapoda</taxon>
        <taxon>Pleocyemata</taxon>
        <taxon>Brachyura</taxon>
        <taxon>Eubrachyura</taxon>
        <taxon>Portunoidea</taxon>
        <taxon>Portunidae</taxon>
        <taxon>Portuninae</taxon>
        <taxon>Portunus</taxon>
    </lineage>
</organism>
<gene>
    <name evidence="2" type="ORF">E2C01_002882</name>
</gene>
<comment type="caution">
    <text evidence="2">The sequence shown here is derived from an EMBL/GenBank/DDBJ whole genome shotgun (WGS) entry which is preliminary data.</text>
</comment>